<dbReference type="Proteomes" id="UP000476030">
    <property type="component" value="Unassembled WGS sequence"/>
</dbReference>
<dbReference type="SUPFAM" id="SSF48208">
    <property type="entry name" value="Six-hairpin glycosidases"/>
    <property type="match status" value="1"/>
</dbReference>
<sequence length="680" mass="76412">MKNLLSAETSPYLIQHQDNPVHWQPWSSETLALAKKEGKPILLSVGYAACHWCHVMAHESFENEETAALMNDLFINIKVDREERPDIDQIYQSALALLGEQGGWPLTMFLNSNGEPFWGGTYFPPENSYGRPGFKNVLQTVSDIFKNEPEKVTSNRDALKKALKSLNDTKEGERPKLTLEVLERIAARYAEEADPVHGGIGSAPKFPQTYVLENIWRSYLRTGNTALSEVVIKALTGMSQGGIYDHLGGGYARYSTDAEWLAPHFEKMLYDNAQILDLLLTVHHETKSELFRDRIHETVGWLLREMVTEEGGFAATIDADSEGVEGQFYTWSKAEIDDILGEHAPHFNEVYGILADGNWENTNIINRLKYPDRLDEQSEMSLAPWRQQLFEHREGRIRPGLDDKVLTDWNGLIIATLARAGQYFDEVHWLEAAERAFVAITTHSMEQNGRLFHSYRLGRALHTGLLDDYANMARAALTLFEVTGKAFYLERAEQWVDILNTHFWDQNGGGYFYTADDAEALIIRSKNAHDNAVPAGNGTILEVLAKLHLLTGAREPFEKATNLLRCFSIELARNFFPLATLLNNFETLVNARQVIIIGERSNPEVIDLLNILKDYSLPSKVVNILADTENLPFDHPAKGKKKLDGKPTAYLCTGPTCSAPANNVAAFAAILKETTQYGPT</sequence>
<evidence type="ECO:0000259" key="1">
    <source>
        <dbReference type="Pfam" id="PF03190"/>
    </source>
</evidence>
<dbReference type="AlphaFoldDB" id="A0A6L8W3Z9"/>
<dbReference type="InterPro" id="IPR004879">
    <property type="entry name" value="Ssp411-like_TRX"/>
</dbReference>
<dbReference type="InterPro" id="IPR036249">
    <property type="entry name" value="Thioredoxin-like_sf"/>
</dbReference>
<dbReference type="EMBL" id="WTUW01000001">
    <property type="protein sequence ID" value="MZR29791.1"/>
    <property type="molecule type" value="Genomic_DNA"/>
</dbReference>
<dbReference type="Gene3D" id="1.50.10.10">
    <property type="match status" value="1"/>
</dbReference>
<gene>
    <name evidence="2" type="ORF">GQE98_03990</name>
</gene>
<protein>
    <submittedName>
        <fullName evidence="2">DUF255 domain-containing protein</fullName>
    </submittedName>
</protein>
<dbReference type="PIRSF" id="PIRSF006402">
    <property type="entry name" value="UCP006402_thioredoxin"/>
    <property type="match status" value="1"/>
</dbReference>
<evidence type="ECO:0000313" key="2">
    <source>
        <dbReference type="EMBL" id="MZR29791.1"/>
    </source>
</evidence>
<dbReference type="Gene3D" id="3.40.30.10">
    <property type="entry name" value="Glutaredoxin"/>
    <property type="match status" value="1"/>
</dbReference>
<keyword evidence="3" id="KW-1185">Reference proteome</keyword>
<dbReference type="CDD" id="cd02955">
    <property type="entry name" value="SSP411"/>
    <property type="match status" value="1"/>
</dbReference>
<dbReference type="InterPro" id="IPR024705">
    <property type="entry name" value="Ssp411"/>
</dbReference>
<dbReference type="InterPro" id="IPR012341">
    <property type="entry name" value="6hp_glycosidase-like_sf"/>
</dbReference>
<reference evidence="2 3" key="1">
    <citation type="submission" date="2019-12" db="EMBL/GenBank/DDBJ databases">
        <title>Snethiella sp. nov. sp. isolated from sea sand.</title>
        <authorList>
            <person name="Kim J."/>
            <person name="Jeong S.E."/>
            <person name="Jung H.S."/>
            <person name="Jeon C.O."/>
        </authorList>
    </citation>
    <scope>NUCLEOTIDE SEQUENCE [LARGE SCALE GENOMIC DNA]</scope>
    <source>
        <strain evidence="2 3">DP05</strain>
    </source>
</reference>
<accession>A0A6L8W3Z9</accession>
<organism evidence="2 3">
    <name type="scientific">Sneathiella litorea</name>
    <dbReference type="NCBI Taxonomy" id="2606216"/>
    <lineage>
        <taxon>Bacteria</taxon>
        <taxon>Pseudomonadati</taxon>
        <taxon>Pseudomonadota</taxon>
        <taxon>Alphaproteobacteria</taxon>
        <taxon>Sneathiellales</taxon>
        <taxon>Sneathiellaceae</taxon>
        <taxon>Sneathiella</taxon>
    </lineage>
</organism>
<feature type="domain" description="Spermatogenesis-associated protein 20-like TRX" evidence="1">
    <location>
        <begin position="3"/>
        <end position="163"/>
    </location>
</feature>
<dbReference type="Pfam" id="PF03190">
    <property type="entry name" value="Thioredox_DsbH"/>
    <property type="match status" value="1"/>
</dbReference>
<dbReference type="SUPFAM" id="SSF52833">
    <property type="entry name" value="Thioredoxin-like"/>
    <property type="match status" value="1"/>
</dbReference>
<evidence type="ECO:0000313" key="3">
    <source>
        <dbReference type="Proteomes" id="UP000476030"/>
    </source>
</evidence>
<dbReference type="PANTHER" id="PTHR42899">
    <property type="entry name" value="SPERMATOGENESIS-ASSOCIATED PROTEIN 20"/>
    <property type="match status" value="1"/>
</dbReference>
<name>A0A6L8W3Z9_9PROT</name>
<dbReference type="RefSeq" id="WP_161314311.1">
    <property type="nucleotide sequence ID" value="NZ_WTUW01000001.1"/>
</dbReference>
<dbReference type="InterPro" id="IPR008928">
    <property type="entry name" value="6-hairpin_glycosidase_sf"/>
</dbReference>
<comment type="caution">
    <text evidence="2">The sequence shown here is derived from an EMBL/GenBank/DDBJ whole genome shotgun (WGS) entry which is preliminary data.</text>
</comment>
<dbReference type="PANTHER" id="PTHR42899:SF1">
    <property type="entry name" value="SPERMATOGENESIS-ASSOCIATED PROTEIN 20"/>
    <property type="match status" value="1"/>
</dbReference>
<dbReference type="GO" id="GO:0005975">
    <property type="term" value="P:carbohydrate metabolic process"/>
    <property type="evidence" value="ECO:0007669"/>
    <property type="project" value="InterPro"/>
</dbReference>
<proteinExistence type="predicted"/>